<dbReference type="InterPro" id="IPR037069">
    <property type="entry name" value="AcylCoA_DH/ox_N_sf"/>
</dbReference>
<dbReference type="PIRSF" id="PIRSF016578">
    <property type="entry name" value="HsaA"/>
    <property type="match status" value="1"/>
</dbReference>
<evidence type="ECO:0000256" key="2">
    <source>
        <dbReference type="ARBA" id="ARBA00004898"/>
    </source>
</evidence>
<feature type="binding site" evidence="13">
    <location>
        <position position="286"/>
    </location>
    <ligand>
        <name>FAD</name>
        <dbReference type="ChEBI" id="CHEBI:57692"/>
    </ligand>
</feature>
<dbReference type="Pfam" id="PF02770">
    <property type="entry name" value="Acyl-CoA_dh_M"/>
    <property type="match status" value="1"/>
</dbReference>
<dbReference type="FunFam" id="2.40.110.10:FF:000004">
    <property type="entry name" value="Isovaleryl-CoA dehydrogenase, mitochondrial"/>
    <property type="match status" value="1"/>
</dbReference>
<comment type="pathway">
    <text evidence="2">Amino-acid degradation; L-leucine degradation; (S)-3-hydroxy-3-methylglutaryl-CoA from 3-isovaleryl-CoA: step 1/3.</text>
</comment>
<evidence type="ECO:0000256" key="6">
    <source>
        <dbReference type="ARBA" id="ARBA00022630"/>
    </source>
</evidence>
<evidence type="ECO:0000256" key="8">
    <source>
        <dbReference type="ARBA" id="ARBA00022946"/>
    </source>
</evidence>
<reference evidence="18" key="1">
    <citation type="submission" date="2021-02" db="EMBL/GenBank/DDBJ databases">
        <title>Strain Y2R2, a novel species of the genus Halomonas.</title>
        <authorList>
            <person name="Huang H."/>
        </authorList>
    </citation>
    <scope>NUCLEOTIDE SEQUENCE</scope>
    <source>
        <strain evidence="18">Y2R2</strain>
    </source>
</reference>
<dbReference type="EMBL" id="CP038437">
    <property type="protein sequence ID" value="QEM82207.1"/>
    <property type="molecule type" value="Genomic_DNA"/>
</dbReference>
<feature type="binding site" evidence="13">
    <location>
        <begin position="372"/>
        <end position="374"/>
    </location>
    <ligand>
        <name>FAD</name>
        <dbReference type="ChEBI" id="CHEBI:57692"/>
    </ligand>
</feature>
<feature type="binding site" evidence="12">
    <location>
        <begin position="370"/>
        <end position="371"/>
    </location>
    <ligand>
        <name>substrate</name>
    </ligand>
</feature>
<dbReference type="GO" id="GO:0050660">
    <property type="term" value="F:flavin adenine dinucleotide binding"/>
    <property type="evidence" value="ECO:0007669"/>
    <property type="project" value="InterPro"/>
</dbReference>
<comment type="catalytic activity">
    <reaction evidence="10">
        <text>3-methylbutanoyl-CoA + oxidized [electron-transfer flavoprotein] + H(+) = 3-methylbut-2-enoyl-CoA + reduced [electron-transfer flavoprotein]</text>
        <dbReference type="Rhea" id="RHEA:12276"/>
        <dbReference type="Rhea" id="RHEA-COMP:10685"/>
        <dbReference type="Rhea" id="RHEA-COMP:10686"/>
        <dbReference type="ChEBI" id="CHEBI:15378"/>
        <dbReference type="ChEBI" id="CHEBI:57344"/>
        <dbReference type="ChEBI" id="CHEBI:57345"/>
        <dbReference type="ChEBI" id="CHEBI:57692"/>
        <dbReference type="ChEBI" id="CHEBI:58307"/>
        <dbReference type="EC" id="1.3.8.4"/>
    </reaction>
</comment>
<feature type="binding site" evidence="13">
    <location>
        <begin position="130"/>
        <end position="139"/>
    </location>
    <ligand>
        <name>FAD</name>
        <dbReference type="ChEBI" id="CHEBI:57692"/>
    </ligand>
</feature>
<dbReference type="Gene3D" id="2.40.110.10">
    <property type="entry name" value="Butyryl-CoA Dehydrogenase, subunit A, domain 2"/>
    <property type="match status" value="1"/>
</dbReference>
<keyword evidence="19" id="KW-1185">Reference proteome</keyword>
<dbReference type="EC" id="1.3.8.4" evidence="4"/>
<protein>
    <recommendedName>
        <fullName evidence="5">Isovaleryl-CoA dehydrogenase, mitochondrial</fullName>
        <ecNumber evidence="4">1.3.8.4</ecNumber>
    </recommendedName>
</protein>
<evidence type="ECO:0000256" key="4">
    <source>
        <dbReference type="ARBA" id="ARBA00012044"/>
    </source>
</evidence>
<evidence type="ECO:0000256" key="7">
    <source>
        <dbReference type="ARBA" id="ARBA00022827"/>
    </source>
</evidence>
<feature type="binding site" evidence="13">
    <location>
        <begin position="163"/>
        <end position="165"/>
    </location>
    <ligand>
        <name>FAD</name>
        <dbReference type="ChEBI" id="CHEBI:57692"/>
    </ligand>
</feature>
<keyword evidence="8" id="KW-0809">Transit peptide</keyword>
<dbReference type="InterPro" id="IPR009075">
    <property type="entry name" value="AcylCo_DH/oxidase_C"/>
</dbReference>
<dbReference type="InterPro" id="IPR046373">
    <property type="entry name" value="Acyl-CoA_Oxase/DH_mid-dom_sf"/>
</dbReference>
<keyword evidence="9 14" id="KW-0560">Oxidoreductase</keyword>
<gene>
    <name evidence="18" type="ORF">E4T21_12105</name>
</gene>
<dbReference type="Pfam" id="PF00441">
    <property type="entry name" value="Acyl-CoA_dh_1"/>
    <property type="match status" value="1"/>
</dbReference>
<dbReference type="KEGG" id="hbh:E4T21_12105"/>
<evidence type="ECO:0000256" key="11">
    <source>
        <dbReference type="PIRSR" id="PIRSR634183-1"/>
    </source>
</evidence>
<dbReference type="Gene3D" id="1.20.140.10">
    <property type="entry name" value="Butyryl-CoA Dehydrogenase, subunit A, domain 3"/>
    <property type="match status" value="1"/>
</dbReference>
<name>A0A5C1NIW7_9GAMM</name>
<evidence type="ECO:0000256" key="3">
    <source>
        <dbReference type="ARBA" id="ARBA00009347"/>
    </source>
</evidence>
<feature type="domain" description="Acyl-CoA dehydrogenase/oxidase C-terminal" evidence="15">
    <location>
        <begin position="236"/>
        <end position="384"/>
    </location>
</feature>
<evidence type="ECO:0000313" key="19">
    <source>
        <dbReference type="Proteomes" id="UP000324285"/>
    </source>
</evidence>
<dbReference type="Gene3D" id="1.10.540.10">
    <property type="entry name" value="Acyl-CoA dehydrogenase/oxidase, N-terminal domain"/>
    <property type="match status" value="1"/>
</dbReference>
<proteinExistence type="inferred from homology"/>
<dbReference type="InterPro" id="IPR013786">
    <property type="entry name" value="AcylCoA_DH/ox_N"/>
</dbReference>
<dbReference type="FunFam" id="1.20.140.10:FF:000003">
    <property type="entry name" value="isovaleryl-CoA dehydrogenase, mitochondrial"/>
    <property type="match status" value="1"/>
</dbReference>
<feature type="binding site" evidence="12">
    <location>
        <begin position="185"/>
        <end position="186"/>
    </location>
    <ligand>
        <name>substrate</name>
    </ligand>
</feature>
<keyword evidence="6 14" id="KW-0285">Flavoprotein</keyword>
<sequence length="389" mass="42240">MHSPYTPMDFGLDETLVMLRDQVNAFARGEIAPRAAEIDANNEFPNDLWQKFGDMGLLGITVPEEDGGSGMGYLAHCIAMEEISRASASVALSYGAHSNLCVNQIKLNASPEQKAKYLPKLISGEHVGALAMSEPGAGSDVVSMKLRARKDGDRYILNGNKMWITNGPDADVLVVYAKTDPEAGSKGITAFIIEKGFKGFSTAQKLDKLGMRGSNTCELVFEDCEVPTENVLGEVNRGVRVLMSGLDFERTVLAAGPIGIMQAAMDVVVPYIHERKQFNQSIGEFQLVQGKLADMYTTLNACRAYLYTVAAACDRGQSSRKDAAGVILYCAEKATQVALDAIQLLGGNGYINEFPTGRLLRDAKLYEIGAGTSEIRRMLIGRELFNESR</sequence>
<dbReference type="SUPFAM" id="SSF47203">
    <property type="entry name" value="Acyl-CoA dehydrogenase C-terminal domain-like"/>
    <property type="match status" value="1"/>
</dbReference>
<dbReference type="GO" id="GO:0008470">
    <property type="term" value="F:3-methylbutanoyl-CoA dehydrogenase activity"/>
    <property type="evidence" value="ECO:0007669"/>
    <property type="project" value="UniProtKB-EC"/>
</dbReference>
<dbReference type="SUPFAM" id="SSF56645">
    <property type="entry name" value="Acyl-CoA dehydrogenase NM domain-like"/>
    <property type="match status" value="1"/>
</dbReference>
<comment type="similarity">
    <text evidence="3 14">Belongs to the acyl-CoA dehydrogenase family.</text>
</comment>
<dbReference type="InterPro" id="IPR036250">
    <property type="entry name" value="AcylCo_DH-like_C"/>
</dbReference>
<evidence type="ECO:0000259" key="15">
    <source>
        <dbReference type="Pfam" id="PF00441"/>
    </source>
</evidence>
<feature type="binding site" evidence="13">
    <location>
        <begin position="343"/>
        <end position="347"/>
    </location>
    <ligand>
        <name>FAD</name>
        <dbReference type="ChEBI" id="CHEBI:57692"/>
    </ligand>
</feature>
<evidence type="ECO:0000256" key="5">
    <source>
        <dbReference type="ARBA" id="ARBA00018258"/>
    </source>
</evidence>
<dbReference type="PROSITE" id="PS00072">
    <property type="entry name" value="ACYL_COA_DH_1"/>
    <property type="match status" value="1"/>
</dbReference>
<dbReference type="FunFam" id="1.10.540.10:FF:000022">
    <property type="entry name" value="Isovaleryl-CoA dehydrogenase isoform 2"/>
    <property type="match status" value="1"/>
</dbReference>
<evidence type="ECO:0000256" key="12">
    <source>
        <dbReference type="PIRSR" id="PIRSR634183-2"/>
    </source>
</evidence>
<feature type="active site" description="Proton acceptor" evidence="11">
    <location>
        <position position="249"/>
    </location>
</feature>
<feature type="domain" description="Acyl-CoA dehydrogenase/oxidase N-terminal" evidence="17">
    <location>
        <begin position="14"/>
        <end position="125"/>
    </location>
</feature>
<comment type="cofactor">
    <cofactor evidence="1 13 14">
        <name>FAD</name>
        <dbReference type="ChEBI" id="CHEBI:57692"/>
    </cofactor>
</comment>
<dbReference type="Pfam" id="PF02771">
    <property type="entry name" value="Acyl-CoA_dh_N"/>
    <property type="match status" value="1"/>
</dbReference>
<organism evidence="18 19">
    <name type="scientific">Halomonas binhaiensis</name>
    <dbReference type="NCBI Taxonomy" id="2562282"/>
    <lineage>
        <taxon>Bacteria</taxon>
        <taxon>Pseudomonadati</taxon>
        <taxon>Pseudomonadota</taxon>
        <taxon>Gammaproteobacteria</taxon>
        <taxon>Oceanospirillales</taxon>
        <taxon>Halomonadaceae</taxon>
        <taxon>Halomonas</taxon>
    </lineage>
</organism>
<dbReference type="InterPro" id="IPR009100">
    <property type="entry name" value="AcylCoA_DH/oxidase_NM_dom_sf"/>
</dbReference>
<evidence type="ECO:0000256" key="10">
    <source>
        <dbReference type="ARBA" id="ARBA00052875"/>
    </source>
</evidence>
<dbReference type="PROSITE" id="PS00073">
    <property type="entry name" value="ACYL_COA_DH_2"/>
    <property type="match status" value="1"/>
</dbReference>
<evidence type="ECO:0000313" key="18">
    <source>
        <dbReference type="EMBL" id="QEM82207.1"/>
    </source>
</evidence>
<evidence type="ECO:0000259" key="16">
    <source>
        <dbReference type="Pfam" id="PF02770"/>
    </source>
</evidence>
<evidence type="ECO:0000256" key="1">
    <source>
        <dbReference type="ARBA" id="ARBA00001974"/>
    </source>
</evidence>
<dbReference type="RefSeq" id="WP_149285223.1">
    <property type="nucleotide sequence ID" value="NZ_CP038437.2"/>
</dbReference>
<feature type="domain" description="Acyl-CoA oxidase/dehydrogenase middle" evidence="16">
    <location>
        <begin position="129"/>
        <end position="224"/>
    </location>
</feature>
<dbReference type="InterPro" id="IPR006091">
    <property type="entry name" value="Acyl-CoA_Oxase/DH_mid-dom"/>
</dbReference>
<feature type="binding site" evidence="12">
    <location>
        <position position="139"/>
    </location>
    <ligand>
        <name>substrate</name>
    </ligand>
</feature>
<dbReference type="GO" id="GO:0006552">
    <property type="term" value="P:L-leucine catabolic process"/>
    <property type="evidence" value="ECO:0007669"/>
    <property type="project" value="TreeGrafter"/>
</dbReference>
<dbReference type="InterPro" id="IPR034183">
    <property type="entry name" value="IVD"/>
</dbReference>
<evidence type="ECO:0000259" key="17">
    <source>
        <dbReference type="Pfam" id="PF02771"/>
    </source>
</evidence>
<feature type="binding site" evidence="13">
    <location>
        <position position="275"/>
    </location>
    <ligand>
        <name>FAD</name>
        <dbReference type="ChEBI" id="CHEBI:57692"/>
    </ligand>
</feature>
<accession>A0A5C1NIW7</accession>
<dbReference type="OrthoDB" id="9769473at2"/>
<dbReference type="PANTHER" id="PTHR43884:SF12">
    <property type="entry name" value="ISOVALERYL-COA DEHYDROGENASE, MITOCHONDRIAL-RELATED"/>
    <property type="match status" value="1"/>
</dbReference>
<dbReference type="InterPro" id="IPR006089">
    <property type="entry name" value="Acyl-CoA_DH_CS"/>
</dbReference>
<dbReference type="Proteomes" id="UP000324285">
    <property type="component" value="Chromosome"/>
</dbReference>
<dbReference type="AlphaFoldDB" id="A0A5C1NIW7"/>
<dbReference type="PANTHER" id="PTHR43884">
    <property type="entry name" value="ACYL-COA DEHYDROGENASE"/>
    <property type="match status" value="1"/>
</dbReference>
<evidence type="ECO:0000256" key="13">
    <source>
        <dbReference type="PIRSR" id="PIRSR634183-3"/>
    </source>
</evidence>
<feature type="binding site" evidence="12">
    <location>
        <begin position="247"/>
        <end position="250"/>
    </location>
    <ligand>
        <name>substrate</name>
    </ligand>
</feature>
<dbReference type="CDD" id="cd01156">
    <property type="entry name" value="IVD"/>
    <property type="match status" value="1"/>
</dbReference>
<evidence type="ECO:0000256" key="14">
    <source>
        <dbReference type="RuleBase" id="RU362125"/>
    </source>
</evidence>
<keyword evidence="7 13" id="KW-0274">FAD</keyword>
<evidence type="ECO:0000256" key="9">
    <source>
        <dbReference type="ARBA" id="ARBA00023002"/>
    </source>
</evidence>